<dbReference type="InterPro" id="IPR050695">
    <property type="entry name" value="N-acetylmuramoyl_amidase_3"/>
</dbReference>
<dbReference type="OrthoDB" id="9806267at2"/>
<gene>
    <name evidence="6" type="ORF">BST86_06330</name>
</gene>
<dbReference type="Pfam" id="PF01520">
    <property type="entry name" value="Amidase_3"/>
    <property type="match status" value="1"/>
</dbReference>
<feature type="chain" id="PRO_5015622319" description="N-acetylmuramoyl-L-alanine amidase" evidence="4">
    <location>
        <begin position="21"/>
        <end position="364"/>
    </location>
</feature>
<evidence type="ECO:0000259" key="5">
    <source>
        <dbReference type="SMART" id="SM00646"/>
    </source>
</evidence>
<dbReference type="Gene3D" id="3.40.630.40">
    <property type="entry name" value="Zn-dependent exopeptidases"/>
    <property type="match status" value="1"/>
</dbReference>
<dbReference type="FunFam" id="3.40.630.40:FF:000005">
    <property type="entry name" value="N-acetylmuramoyl-L-alanine amidase (AmiA)"/>
    <property type="match status" value="1"/>
</dbReference>
<evidence type="ECO:0000256" key="2">
    <source>
        <dbReference type="ARBA" id="ARBA00011901"/>
    </source>
</evidence>
<accession>A0A2S9WTD3</accession>
<dbReference type="Proteomes" id="UP000239532">
    <property type="component" value="Unassembled WGS sequence"/>
</dbReference>
<name>A0A2S9WTD3_9FLAO</name>
<dbReference type="PANTHER" id="PTHR30404:SF0">
    <property type="entry name" value="N-ACETYLMURAMOYL-L-ALANINE AMIDASE AMIC"/>
    <property type="match status" value="1"/>
</dbReference>
<keyword evidence="4" id="KW-0732">Signal</keyword>
<dbReference type="InterPro" id="IPR002508">
    <property type="entry name" value="MurNAc-LAA_cat"/>
</dbReference>
<dbReference type="GO" id="GO:0030288">
    <property type="term" value="C:outer membrane-bounded periplasmic space"/>
    <property type="evidence" value="ECO:0007669"/>
    <property type="project" value="TreeGrafter"/>
</dbReference>
<feature type="domain" description="MurNAc-LAA" evidence="5">
    <location>
        <begin position="96"/>
        <end position="254"/>
    </location>
</feature>
<keyword evidence="7" id="KW-1185">Reference proteome</keyword>
<dbReference type="SMART" id="SM00646">
    <property type="entry name" value="Ami_3"/>
    <property type="match status" value="1"/>
</dbReference>
<protein>
    <recommendedName>
        <fullName evidence="2">N-acetylmuramoyl-L-alanine amidase</fullName>
        <ecNumber evidence="2">3.5.1.28</ecNumber>
    </recommendedName>
</protein>
<evidence type="ECO:0000256" key="1">
    <source>
        <dbReference type="ARBA" id="ARBA00001561"/>
    </source>
</evidence>
<evidence type="ECO:0000256" key="3">
    <source>
        <dbReference type="ARBA" id="ARBA00022801"/>
    </source>
</evidence>
<dbReference type="EC" id="3.5.1.28" evidence="2"/>
<evidence type="ECO:0000313" key="6">
    <source>
        <dbReference type="EMBL" id="PRP66743.1"/>
    </source>
</evidence>
<evidence type="ECO:0000256" key="4">
    <source>
        <dbReference type="SAM" id="SignalP"/>
    </source>
</evidence>
<evidence type="ECO:0000313" key="7">
    <source>
        <dbReference type="Proteomes" id="UP000239532"/>
    </source>
</evidence>
<organism evidence="6 7">
    <name type="scientific">Nonlabens agnitus</name>
    <dbReference type="NCBI Taxonomy" id="870484"/>
    <lineage>
        <taxon>Bacteria</taxon>
        <taxon>Pseudomonadati</taxon>
        <taxon>Bacteroidota</taxon>
        <taxon>Flavobacteriia</taxon>
        <taxon>Flavobacteriales</taxon>
        <taxon>Flavobacteriaceae</taxon>
        <taxon>Nonlabens</taxon>
    </lineage>
</organism>
<dbReference type="AlphaFoldDB" id="A0A2S9WTD3"/>
<dbReference type="RefSeq" id="WP_105982540.1">
    <property type="nucleotide sequence ID" value="NZ_MQUC01000003.1"/>
</dbReference>
<sequence>MKTKIYFFIALFTAPLVLFANVMASHENDPPNRKFKVVLDAGHGGDDGGNSYGGVREKDVALKVTMALGKKLEAHADIEVIYTRKTDVFIPLWKRADIANKAQADLFVSIHCNAFKKESANGNETWVLGLRRSNENLDVVMKENSVILLEDDYEENYDGFDPNDPSSYATSVLTQEIYMEDSIDLAAMIQNNFASNVKRTNRGVKQNVFAVLRQSYMPSVLVEIGFLSNTSERNYLTSTNGEKAVTVSIYDGIIAYKQNRDINVSTISEGQKASSSSAVAIEPVSSKAVYKVQIAASSKALAPKPNNFKKLPLISREKEGDIYRYFTGETNSLEKASELRELAVNKGYKTAFIVIIENGTRRRL</sequence>
<comment type="caution">
    <text evidence="6">The sequence shown here is derived from an EMBL/GenBank/DDBJ whole genome shotgun (WGS) entry which is preliminary data.</text>
</comment>
<dbReference type="CDD" id="cd02696">
    <property type="entry name" value="MurNAc-LAA"/>
    <property type="match status" value="1"/>
</dbReference>
<reference evidence="6 7" key="1">
    <citation type="submission" date="2016-11" db="EMBL/GenBank/DDBJ databases">
        <title>Trade-off between light-utilization and light-protection in marine flavobacteria.</title>
        <authorList>
            <person name="Kumagai Y."/>
        </authorList>
    </citation>
    <scope>NUCLEOTIDE SEQUENCE [LARGE SCALE GENOMIC DNA]</scope>
    <source>
        <strain evidence="6 7">JCM 17109</strain>
    </source>
</reference>
<dbReference type="GO" id="GO:0009253">
    <property type="term" value="P:peptidoglycan catabolic process"/>
    <property type="evidence" value="ECO:0007669"/>
    <property type="project" value="InterPro"/>
</dbReference>
<proteinExistence type="predicted"/>
<feature type="signal peptide" evidence="4">
    <location>
        <begin position="1"/>
        <end position="20"/>
    </location>
</feature>
<dbReference type="SUPFAM" id="SSF53187">
    <property type="entry name" value="Zn-dependent exopeptidases"/>
    <property type="match status" value="1"/>
</dbReference>
<keyword evidence="3" id="KW-0378">Hydrolase</keyword>
<comment type="catalytic activity">
    <reaction evidence="1">
        <text>Hydrolyzes the link between N-acetylmuramoyl residues and L-amino acid residues in certain cell-wall glycopeptides.</text>
        <dbReference type="EC" id="3.5.1.28"/>
    </reaction>
</comment>
<dbReference type="GO" id="GO:0008745">
    <property type="term" value="F:N-acetylmuramoyl-L-alanine amidase activity"/>
    <property type="evidence" value="ECO:0007669"/>
    <property type="project" value="UniProtKB-EC"/>
</dbReference>
<dbReference type="PANTHER" id="PTHR30404">
    <property type="entry name" value="N-ACETYLMURAMOYL-L-ALANINE AMIDASE"/>
    <property type="match status" value="1"/>
</dbReference>
<dbReference type="EMBL" id="MQUC01000003">
    <property type="protein sequence ID" value="PRP66743.1"/>
    <property type="molecule type" value="Genomic_DNA"/>
</dbReference>